<organism evidence="2 3">
    <name type="scientific">Argiope bruennichi</name>
    <name type="common">Wasp spider</name>
    <name type="synonym">Aranea bruennichi</name>
    <dbReference type="NCBI Taxonomy" id="94029"/>
    <lineage>
        <taxon>Eukaryota</taxon>
        <taxon>Metazoa</taxon>
        <taxon>Ecdysozoa</taxon>
        <taxon>Arthropoda</taxon>
        <taxon>Chelicerata</taxon>
        <taxon>Arachnida</taxon>
        <taxon>Araneae</taxon>
        <taxon>Araneomorphae</taxon>
        <taxon>Entelegynae</taxon>
        <taxon>Araneoidea</taxon>
        <taxon>Araneidae</taxon>
        <taxon>Argiope</taxon>
    </lineage>
</organism>
<dbReference type="AlphaFoldDB" id="A0A8T0FDU9"/>
<sequence>MEQQLVCALKLPLKEMAIRRVVVNVWNASDVLAAIEKFRFKSPTGYICEDVWREIVDKVKEKISKLMCPESLKKQMMHLVKPIGSDIIRWKLFHEYILEDSREYLDIHILEQLRWSCTGAIDYQKTAEQLVRHQALNNVKCYKLASLYCLTEFIPGLFEKVPESYKRSLYEEEDPFQVKVTLMENYWACTLTGDESKMEFLFSRPFLFMASLQQLGFEYAARIGSKAATEYFYHQLTDEERDSTIYRTCGAVISESSNLYVMPYNFKKEKLSDVFWYLLSLMNAEQQMQILKEHTCDVLTSFLDWPWQDLLLNSAHVIWTFLPERSYKYLLYNIIENIRNLGYYFPNLFQKFFISSPSDFRKRFLDRECRFCSFFSEFFEAEDSETIEVIFRNVDSADRTRLISCHRFFKLLDDVMVRDKWHLVEMCLREATPTKEDRIKLKSTYMRFLTWTDADQLESRERRWKQFFELLGDTDTSADSKTSSEDEALTKNSPKGETPTKKTSLVKEKRT</sequence>
<dbReference type="EMBL" id="JABXBU010000012">
    <property type="protein sequence ID" value="KAF8789464.1"/>
    <property type="molecule type" value="Genomic_DNA"/>
</dbReference>
<evidence type="ECO:0000313" key="3">
    <source>
        <dbReference type="Proteomes" id="UP000807504"/>
    </source>
</evidence>
<feature type="region of interest" description="Disordered" evidence="1">
    <location>
        <begin position="474"/>
        <end position="511"/>
    </location>
</feature>
<accession>A0A8T0FDU9</accession>
<keyword evidence="3" id="KW-1185">Reference proteome</keyword>
<name>A0A8T0FDU9_ARGBR</name>
<evidence type="ECO:0000256" key="1">
    <source>
        <dbReference type="SAM" id="MobiDB-lite"/>
    </source>
</evidence>
<gene>
    <name evidence="2" type="ORF">HNY73_007401</name>
</gene>
<dbReference type="OrthoDB" id="6437663at2759"/>
<dbReference type="Proteomes" id="UP000807504">
    <property type="component" value="Unassembled WGS sequence"/>
</dbReference>
<proteinExistence type="predicted"/>
<reference evidence="2" key="1">
    <citation type="journal article" date="2020" name="bioRxiv">
        <title>Chromosome-level reference genome of the European wasp spider Argiope bruennichi: a resource for studies on range expansion and evolutionary adaptation.</title>
        <authorList>
            <person name="Sheffer M.M."/>
            <person name="Hoppe A."/>
            <person name="Krehenwinkel H."/>
            <person name="Uhl G."/>
            <person name="Kuss A.W."/>
            <person name="Jensen L."/>
            <person name="Jensen C."/>
            <person name="Gillespie R.G."/>
            <person name="Hoff K.J."/>
            <person name="Prost S."/>
        </authorList>
    </citation>
    <scope>NUCLEOTIDE SEQUENCE</scope>
</reference>
<protein>
    <submittedName>
        <fullName evidence="2">Uncharacterized protein</fullName>
    </submittedName>
</protein>
<evidence type="ECO:0000313" key="2">
    <source>
        <dbReference type="EMBL" id="KAF8789464.1"/>
    </source>
</evidence>
<comment type="caution">
    <text evidence="2">The sequence shown here is derived from an EMBL/GenBank/DDBJ whole genome shotgun (WGS) entry which is preliminary data.</text>
</comment>
<reference evidence="2" key="2">
    <citation type="submission" date="2020-06" db="EMBL/GenBank/DDBJ databases">
        <authorList>
            <person name="Sheffer M."/>
        </authorList>
    </citation>
    <scope>NUCLEOTIDE SEQUENCE</scope>
</reference>